<sequence length="141" mass="15981">MAFEIPSMATTHLEPGCVIKCWQPTPNVFVTHAVGHLSETCVQYYASRAERALRRGETITPCHHWLGVRGYSAEARRWITEWLARWDAQLNPAELLISSPLVMMGTYVANMETKRSVTVHSREEDFVAALARLIRQSTLPT</sequence>
<name>A0ABZ2K1F2_9BACT</name>
<evidence type="ECO:0000313" key="2">
    <source>
        <dbReference type="Proteomes" id="UP001379533"/>
    </source>
</evidence>
<organism evidence="1 2">
    <name type="scientific">Pendulispora brunnea</name>
    <dbReference type="NCBI Taxonomy" id="2905690"/>
    <lineage>
        <taxon>Bacteria</taxon>
        <taxon>Pseudomonadati</taxon>
        <taxon>Myxococcota</taxon>
        <taxon>Myxococcia</taxon>
        <taxon>Myxococcales</taxon>
        <taxon>Sorangiineae</taxon>
        <taxon>Pendulisporaceae</taxon>
        <taxon>Pendulispora</taxon>
    </lineage>
</organism>
<dbReference type="RefSeq" id="WP_394843167.1">
    <property type="nucleotide sequence ID" value="NZ_CP089982.1"/>
</dbReference>
<evidence type="ECO:0000313" key="1">
    <source>
        <dbReference type="EMBL" id="WXA92564.1"/>
    </source>
</evidence>
<gene>
    <name evidence="1" type="ORF">LZC95_39720</name>
</gene>
<accession>A0ABZ2K1F2</accession>
<proteinExistence type="predicted"/>
<dbReference type="Proteomes" id="UP001379533">
    <property type="component" value="Chromosome"/>
</dbReference>
<protein>
    <submittedName>
        <fullName evidence="1">Uncharacterized protein</fullName>
    </submittedName>
</protein>
<reference evidence="1 2" key="1">
    <citation type="submission" date="2021-12" db="EMBL/GenBank/DDBJ databases">
        <title>Discovery of the Pendulisporaceae a myxobacterial family with distinct sporulation behavior and unique specialized metabolism.</title>
        <authorList>
            <person name="Garcia R."/>
            <person name="Popoff A."/>
            <person name="Bader C.D."/>
            <person name="Loehr J."/>
            <person name="Walesch S."/>
            <person name="Walt C."/>
            <person name="Boldt J."/>
            <person name="Bunk B."/>
            <person name="Haeckl F.J.F.P.J."/>
            <person name="Gunesch A.P."/>
            <person name="Birkelbach J."/>
            <person name="Nuebel U."/>
            <person name="Pietschmann T."/>
            <person name="Bach T."/>
            <person name="Mueller R."/>
        </authorList>
    </citation>
    <scope>NUCLEOTIDE SEQUENCE [LARGE SCALE GENOMIC DNA]</scope>
    <source>
        <strain evidence="1 2">MSr12523</strain>
    </source>
</reference>
<keyword evidence="2" id="KW-1185">Reference proteome</keyword>
<dbReference type="EMBL" id="CP089982">
    <property type="protein sequence ID" value="WXA92564.1"/>
    <property type="molecule type" value="Genomic_DNA"/>
</dbReference>